<keyword evidence="1" id="KW-0812">Transmembrane</keyword>
<keyword evidence="1" id="KW-0472">Membrane</keyword>
<proteinExistence type="predicted"/>
<protein>
    <submittedName>
        <fullName evidence="2">Uncharacterized protein</fullName>
    </submittedName>
</protein>
<gene>
    <name evidence="2" type="ORF">P9271_10220</name>
</gene>
<evidence type="ECO:0000313" key="3">
    <source>
        <dbReference type="Proteomes" id="UP001342826"/>
    </source>
</evidence>
<sequence>MNLLEKITTFCIIFTLIFSIVMPLILIFIFVFLLPEAGTPPVLQ</sequence>
<accession>A0ABU6NX47</accession>
<dbReference type="EMBL" id="JARTFS010000006">
    <property type="protein sequence ID" value="MED4401690.1"/>
    <property type="molecule type" value="Genomic_DNA"/>
</dbReference>
<dbReference type="Proteomes" id="UP001342826">
    <property type="component" value="Unassembled WGS sequence"/>
</dbReference>
<keyword evidence="1" id="KW-1133">Transmembrane helix</keyword>
<evidence type="ECO:0000256" key="1">
    <source>
        <dbReference type="SAM" id="Phobius"/>
    </source>
</evidence>
<dbReference type="RefSeq" id="WP_268874861.1">
    <property type="nucleotide sequence ID" value="NZ_JARTFQ010000006.1"/>
</dbReference>
<name>A0ABU6NX47_9BACI</name>
<feature type="transmembrane region" description="Helical" evidence="1">
    <location>
        <begin position="7"/>
        <end position="34"/>
    </location>
</feature>
<comment type="caution">
    <text evidence="2">The sequence shown here is derived from an EMBL/GenBank/DDBJ whole genome shotgun (WGS) entry which is preliminary data.</text>
</comment>
<reference evidence="2 3" key="1">
    <citation type="submission" date="2023-03" db="EMBL/GenBank/DDBJ databases">
        <title>Bacillus Genome Sequencing.</title>
        <authorList>
            <person name="Dunlap C."/>
        </authorList>
    </citation>
    <scope>NUCLEOTIDE SEQUENCE [LARGE SCALE GENOMIC DNA]</scope>
    <source>
        <strain evidence="2 3">NRS-1717</strain>
    </source>
</reference>
<evidence type="ECO:0000313" key="2">
    <source>
        <dbReference type="EMBL" id="MED4401690.1"/>
    </source>
</evidence>
<dbReference type="GeneID" id="301143634"/>
<organism evidence="2 3">
    <name type="scientific">Metabacillus fastidiosus</name>
    <dbReference type="NCBI Taxonomy" id="1458"/>
    <lineage>
        <taxon>Bacteria</taxon>
        <taxon>Bacillati</taxon>
        <taxon>Bacillota</taxon>
        <taxon>Bacilli</taxon>
        <taxon>Bacillales</taxon>
        <taxon>Bacillaceae</taxon>
        <taxon>Metabacillus</taxon>
    </lineage>
</organism>
<keyword evidence="3" id="KW-1185">Reference proteome</keyword>